<keyword evidence="1" id="KW-0732">Signal</keyword>
<evidence type="ECO:0000313" key="2">
    <source>
        <dbReference type="EMBL" id="XBH04608.1"/>
    </source>
</evidence>
<reference evidence="2" key="1">
    <citation type="submission" date="2024-05" db="EMBL/GenBank/DDBJ databases">
        <title>Planctomycetes of the genus Singulisphaera possess chitinolytic capabilities.</title>
        <authorList>
            <person name="Ivanova A."/>
        </authorList>
    </citation>
    <scope>NUCLEOTIDE SEQUENCE</scope>
    <source>
        <strain evidence="2">Ch08T</strain>
    </source>
</reference>
<protein>
    <submittedName>
        <fullName evidence="2">Uncharacterized protein</fullName>
    </submittedName>
</protein>
<sequence>MRLALFTPGRLAALAAGLCLSVSATQSVAVEPAAKAEDQTTSPETKPVSLFEAVRQGDVSVNAEGSGDGRMTLSLTNKTKRPLRVVLPPGLIASGATGQFGGMGGMGGGGMGGGMGGMGGGGMGGGMGGMGGGMGGMGGGMGGMGGGGGGGMMGGGGTMPASMGMMMLGRLIMSLVGDKDSWDQQSLMGGMMGGMGGGGMGGMGGGMGGMGGMGGGMGGRGGGFRSVPPTGLPFAALSPKQTRHLPTRLVRLSDANADQSMAMPAKGEKLRLGEISQLTDDTRVQGALKRLAEDKAPQAVAQLVMLRVASGHEWDAIEGMSKSWSNAHELTLARNFVDGLGAMPAEETGVLQYEVVSKGTAGESAAQELRDALKEKTLLGLKGVSGVPSEPKGPAVACKVQVNGDEATVQVATSDGPARSWAAAGKFTLPLSRKKTGELDVAAVADGLAEGILDRMVRAQLSSGPRSKGKPTYKIKIENASPLILNGIAVLGKENGNDSKILSGISISPQRSMTLPATEEMVKSLGLKKGIRVIAADLSGL</sequence>
<gene>
    <name evidence="2" type="ORF">V5E97_00940</name>
</gene>
<accession>A0AAU7CHP3</accession>
<evidence type="ECO:0000256" key="1">
    <source>
        <dbReference type="SAM" id="SignalP"/>
    </source>
</evidence>
<organism evidence="2">
    <name type="scientific">Singulisphaera sp. Ch08</name>
    <dbReference type="NCBI Taxonomy" id="3120278"/>
    <lineage>
        <taxon>Bacteria</taxon>
        <taxon>Pseudomonadati</taxon>
        <taxon>Planctomycetota</taxon>
        <taxon>Planctomycetia</taxon>
        <taxon>Isosphaerales</taxon>
        <taxon>Isosphaeraceae</taxon>
        <taxon>Singulisphaera</taxon>
    </lineage>
</organism>
<name>A0AAU7CHP3_9BACT</name>
<proteinExistence type="predicted"/>
<dbReference type="RefSeq" id="WP_406697400.1">
    <property type="nucleotide sequence ID" value="NZ_CP155447.1"/>
</dbReference>
<dbReference type="EMBL" id="CP155447">
    <property type="protein sequence ID" value="XBH04608.1"/>
    <property type="molecule type" value="Genomic_DNA"/>
</dbReference>
<feature type="chain" id="PRO_5043571283" evidence="1">
    <location>
        <begin position="30"/>
        <end position="541"/>
    </location>
</feature>
<feature type="signal peptide" evidence="1">
    <location>
        <begin position="1"/>
        <end position="29"/>
    </location>
</feature>
<dbReference type="AlphaFoldDB" id="A0AAU7CHP3"/>